<dbReference type="PANTHER" id="PTHR22838:SF0">
    <property type="entry name" value="WD REPEAT-CONTAINING PROTEIN 26"/>
    <property type="match status" value="1"/>
</dbReference>
<evidence type="ECO:0000313" key="6">
    <source>
        <dbReference type="EMBL" id="POY70174.1"/>
    </source>
</evidence>
<proteinExistence type="predicted"/>
<dbReference type="PROSITE" id="PS50294">
    <property type="entry name" value="WD_REPEATS_REGION"/>
    <property type="match status" value="3"/>
</dbReference>
<feature type="compositionally biased region" description="Low complexity" evidence="4">
    <location>
        <begin position="21"/>
        <end position="32"/>
    </location>
</feature>
<dbReference type="InterPro" id="IPR019775">
    <property type="entry name" value="WD40_repeat_CS"/>
</dbReference>
<dbReference type="EMBL" id="PJQD01000140">
    <property type="protein sequence ID" value="POY70174.1"/>
    <property type="molecule type" value="Genomic_DNA"/>
</dbReference>
<keyword evidence="7" id="KW-1185">Reference proteome</keyword>
<dbReference type="InterPro" id="IPR054080">
    <property type="entry name" value="TPR1-like_2nd"/>
</dbReference>
<dbReference type="InterPro" id="IPR051350">
    <property type="entry name" value="WD_repeat-ST_regulator"/>
</dbReference>
<feature type="repeat" description="WD" evidence="3">
    <location>
        <begin position="293"/>
        <end position="334"/>
    </location>
</feature>
<dbReference type="OrthoDB" id="972532at2759"/>
<dbReference type="SUPFAM" id="SSF50978">
    <property type="entry name" value="WD40 repeat-like"/>
    <property type="match status" value="1"/>
</dbReference>
<dbReference type="PANTHER" id="PTHR22838">
    <property type="entry name" value="WD REPEAT PROTEIN 26-RELATED"/>
    <property type="match status" value="1"/>
</dbReference>
<dbReference type="InterPro" id="IPR006594">
    <property type="entry name" value="LisH"/>
</dbReference>
<feature type="repeat" description="WD" evidence="3">
    <location>
        <begin position="593"/>
        <end position="632"/>
    </location>
</feature>
<feature type="compositionally biased region" description="Gly residues" evidence="4">
    <location>
        <begin position="33"/>
        <end position="45"/>
    </location>
</feature>
<dbReference type="Pfam" id="PF23627">
    <property type="entry name" value="LisH_WDR26"/>
    <property type="match status" value="1"/>
</dbReference>
<dbReference type="InterPro" id="IPR015943">
    <property type="entry name" value="WD40/YVTN_repeat-like_dom_sf"/>
</dbReference>
<dbReference type="Pfam" id="PF00400">
    <property type="entry name" value="WD40"/>
    <property type="match status" value="4"/>
</dbReference>
<dbReference type="Pfam" id="PF21889">
    <property type="entry name" value="TPR1-like_2nd"/>
    <property type="match status" value="1"/>
</dbReference>
<dbReference type="InterPro" id="IPR001680">
    <property type="entry name" value="WD40_rpt"/>
</dbReference>
<feature type="repeat" description="WD" evidence="3">
    <location>
        <begin position="377"/>
        <end position="410"/>
    </location>
</feature>
<reference evidence="6 7" key="1">
    <citation type="journal article" date="2018" name="Front. Microbiol.">
        <title>Prospects for Fungal Bioremediation of Acidic Radioactive Waste Sites: Characterization and Genome Sequence of Rhodotorula taiwanensis MD1149.</title>
        <authorList>
            <person name="Tkavc R."/>
            <person name="Matrosova V.Y."/>
            <person name="Grichenko O.E."/>
            <person name="Gostincar C."/>
            <person name="Volpe R.P."/>
            <person name="Klimenkova P."/>
            <person name="Gaidamakova E.K."/>
            <person name="Zhou C.E."/>
            <person name="Stewart B.J."/>
            <person name="Lyman M.G."/>
            <person name="Malfatti S.A."/>
            <person name="Rubinfeld B."/>
            <person name="Courtot M."/>
            <person name="Singh J."/>
            <person name="Dalgard C.L."/>
            <person name="Hamilton T."/>
            <person name="Frey K.G."/>
            <person name="Gunde-Cimerman N."/>
            <person name="Dugan L."/>
            <person name="Daly M.J."/>
        </authorList>
    </citation>
    <scope>NUCLEOTIDE SEQUENCE [LARGE SCALE GENOMIC DNA]</scope>
    <source>
        <strain evidence="6 7">MD1149</strain>
    </source>
</reference>
<dbReference type="STRING" id="741276.A0A2S5B063"/>
<dbReference type="GO" id="GO:0034657">
    <property type="term" value="C:GID complex"/>
    <property type="evidence" value="ECO:0007669"/>
    <property type="project" value="TreeGrafter"/>
</dbReference>
<evidence type="ECO:0000256" key="1">
    <source>
        <dbReference type="ARBA" id="ARBA00022574"/>
    </source>
</evidence>
<name>A0A2S5B063_9BASI</name>
<dbReference type="Gene3D" id="2.130.10.10">
    <property type="entry name" value="YVTN repeat-like/Quinoprotein amine dehydrogenase"/>
    <property type="match status" value="1"/>
</dbReference>
<keyword evidence="1 3" id="KW-0853">WD repeat</keyword>
<dbReference type="PROSITE" id="PS50082">
    <property type="entry name" value="WD_REPEATS_2"/>
    <property type="match status" value="4"/>
</dbReference>
<organism evidence="6 7">
    <name type="scientific">Rhodotorula taiwanensis</name>
    <dbReference type="NCBI Taxonomy" id="741276"/>
    <lineage>
        <taxon>Eukaryota</taxon>
        <taxon>Fungi</taxon>
        <taxon>Dikarya</taxon>
        <taxon>Basidiomycota</taxon>
        <taxon>Pucciniomycotina</taxon>
        <taxon>Microbotryomycetes</taxon>
        <taxon>Sporidiobolales</taxon>
        <taxon>Sporidiobolaceae</taxon>
        <taxon>Rhodotorula</taxon>
    </lineage>
</organism>
<dbReference type="PROSITE" id="PS50896">
    <property type="entry name" value="LISH"/>
    <property type="match status" value="1"/>
</dbReference>
<dbReference type="SMART" id="SM00320">
    <property type="entry name" value="WD40"/>
    <property type="match status" value="5"/>
</dbReference>
<sequence>MVNSPIRLERQPLPSMTGSTNGHSGSATNGHSNGNGNGYGDGDVGVGDDANGDSVASTSRNGRPVDAMEYEGDEGFVPLWEGSNLDRREFVRLAMQAFQDMGYTDTAHALQTESGFSLEPPAVGQFRDAILHGRWSDIDQVLASLPIDPSVDLKPVKFAIRQQKFLEAVEAKETKKALAVLRNELSPLDGDPNRLHFLSSLIMCMSPDDLRTRAAWDGAAGSSREQLLLQLQEYISPTVMLPQRRLATLLGQAQAYQERHHALPASASEPFSLLTDADAQASGTFPDYTAYVLQDHTDEVWRVEWSHNGEWLATAGKDRTVMLWNVKSGFALEKIFREHAEPVTCIAWSPDDSILLSAADTIIKMWNTETGICIATLARHDYAIGALAWLPDGRGFVSGAMDSKIFFWDLAGNVTSSLTRCPSRIVDLTVTPDGSKLICVGRADTTEPHMVPSRTSSRTITPAITASMVNGTGPPSIGARHEKRISVFALPASGGASGGDSVLLYELVQPRELTSVAVTSDSRFAIISHAPKEILLIDLEDGTVVRKFSGHDQGEFVIRIGFGGANENFVLTGSGDGRIYAYHRDTGRLVHTISGHARTVNGVAWNRAASLHAGKAMWASCSDDRTVRIWQMPPAATEGDGVGADGVLGRRGGSRLRPLARSMNVE</sequence>
<dbReference type="InterPro" id="IPR006595">
    <property type="entry name" value="CTLH_C"/>
</dbReference>
<dbReference type="GO" id="GO:0043161">
    <property type="term" value="P:proteasome-mediated ubiquitin-dependent protein catabolic process"/>
    <property type="evidence" value="ECO:0007669"/>
    <property type="project" value="TreeGrafter"/>
</dbReference>
<feature type="region of interest" description="Disordered" evidence="4">
    <location>
        <begin position="1"/>
        <end position="69"/>
    </location>
</feature>
<evidence type="ECO:0000256" key="2">
    <source>
        <dbReference type="ARBA" id="ARBA00022737"/>
    </source>
</evidence>
<dbReference type="AlphaFoldDB" id="A0A2S5B063"/>
<accession>A0A2S5B063</accession>
<protein>
    <recommendedName>
        <fullName evidence="5">CTLH domain-containing protein</fullName>
    </recommendedName>
</protein>
<evidence type="ECO:0000256" key="4">
    <source>
        <dbReference type="SAM" id="MobiDB-lite"/>
    </source>
</evidence>
<comment type="caution">
    <text evidence="6">The sequence shown here is derived from an EMBL/GenBank/DDBJ whole genome shotgun (WGS) entry which is preliminary data.</text>
</comment>
<keyword evidence="2" id="KW-0677">Repeat</keyword>
<dbReference type="SMART" id="SM00667">
    <property type="entry name" value="LisH"/>
    <property type="match status" value="1"/>
</dbReference>
<dbReference type="Proteomes" id="UP000237144">
    <property type="component" value="Unassembled WGS sequence"/>
</dbReference>
<dbReference type="PROSITE" id="PS50897">
    <property type="entry name" value="CTLH"/>
    <property type="match status" value="1"/>
</dbReference>
<feature type="repeat" description="WD" evidence="3">
    <location>
        <begin position="336"/>
        <end position="376"/>
    </location>
</feature>
<dbReference type="CDD" id="cd00200">
    <property type="entry name" value="WD40"/>
    <property type="match status" value="1"/>
</dbReference>
<dbReference type="PROSITE" id="PS00678">
    <property type="entry name" value="WD_REPEATS_1"/>
    <property type="match status" value="2"/>
</dbReference>
<dbReference type="InterPro" id="IPR036322">
    <property type="entry name" value="WD40_repeat_dom_sf"/>
</dbReference>
<evidence type="ECO:0000313" key="7">
    <source>
        <dbReference type="Proteomes" id="UP000237144"/>
    </source>
</evidence>
<gene>
    <name evidence="6" type="ORF">BMF94_6757</name>
</gene>
<feature type="domain" description="CTLH" evidence="5">
    <location>
        <begin position="119"/>
        <end position="176"/>
    </location>
</feature>
<evidence type="ECO:0000256" key="3">
    <source>
        <dbReference type="PROSITE-ProRule" id="PRU00221"/>
    </source>
</evidence>
<evidence type="ECO:0000259" key="5">
    <source>
        <dbReference type="PROSITE" id="PS50897"/>
    </source>
</evidence>